<evidence type="ECO:0000313" key="3">
    <source>
        <dbReference type="EMBL" id="JAT69602.1"/>
    </source>
</evidence>
<evidence type="ECO:0000256" key="2">
    <source>
        <dbReference type="SAM" id="SignalP"/>
    </source>
</evidence>
<feature type="signal peptide" evidence="2">
    <location>
        <begin position="1"/>
        <end position="21"/>
    </location>
</feature>
<feature type="chain" id="PRO_5008901192" description="Exo-alpha-sialidase" evidence="2">
    <location>
        <begin position="22"/>
        <end position="445"/>
    </location>
</feature>
<reference evidence="3" key="1">
    <citation type="submission" date="2015-08" db="EMBL/GenBank/DDBJ databases">
        <authorList>
            <person name="Babu N.S."/>
            <person name="Beckwith C.J."/>
            <person name="Beseler K.G."/>
            <person name="Brison A."/>
            <person name="Carone J.V."/>
            <person name="Caskin T.P."/>
            <person name="Diamond M."/>
            <person name="Durham M.E."/>
            <person name="Foxe J.M."/>
            <person name="Go M."/>
            <person name="Henderson B.A."/>
            <person name="Jones I.B."/>
            <person name="McGettigan J.A."/>
            <person name="Micheletti S.J."/>
            <person name="Nasrallah M.E."/>
            <person name="Ortiz D."/>
            <person name="Piller C.R."/>
            <person name="Privatt S.R."/>
            <person name="Schneider S.L."/>
            <person name="Sharp S."/>
            <person name="Smith T.C."/>
            <person name="Stanton J.D."/>
            <person name="Ullery H.E."/>
            <person name="Wilson R.J."/>
            <person name="Serrano M.G."/>
            <person name="Buck G."/>
            <person name="Lee V."/>
            <person name="Wang Y."/>
            <person name="Carvalho R."/>
            <person name="Voegtly L."/>
            <person name="Shi R."/>
            <person name="Duckworth R."/>
            <person name="Johnson A."/>
            <person name="Loviza R."/>
            <person name="Walstead R."/>
            <person name="Shah Z."/>
            <person name="Kiflezghi M."/>
            <person name="Wade K."/>
            <person name="Ball S.L."/>
            <person name="Bradley K.W."/>
            <person name="Asai D.J."/>
            <person name="Bowman C.A."/>
            <person name="Russell D.A."/>
            <person name="Pope W.H."/>
            <person name="Jacobs-Sera D."/>
            <person name="Hendrix R.W."/>
            <person name="Hatfull G.F."/>
        </authorList>
    </citation>
    <scope>NUCLEOTIDE SEQUENCE</scope>
</reference>
<sequence length="445" mass="48906">MRTGQHIACLWLLLLVSNCGCALVKYPQGSEGLHNQNLVEVSYSPAGSGVYLGSPSLLVLHESGRILCSHDTFPDGETTYVLESKDGGATWQNLSSVAAQYWSNLFMVQDTIYLMGTTHSTFGAGIALSESSDGGSSWRHAVLFEPPSGCSYSTGAVPVLDHGGLLYRGFEMWCGSWLVWPQAYQAFVVYANRSSTLLDPASWTRTEAVAFTRDMIPEWMPSPVVSGGFLEGNTVLRPDGRVSLLMRCRVYNGQSEMYSVQEACLLDLTASTSDMDIREARLSLRWQGHVFMPGGGNKFTVRYDVHSRMYLSLTNPSIDRYGVNPDARNVLVLVFSQNLVDWRIATTVLVPNDGLDWEASLWFTGYQYVDWQTDGPDIVMAVRTAYQGAHSFHDSNRRVAWGRRIMGSCAAHLGTGDHPPPNPLPTSIATESHSSASRTTCATSL</sequence>
<dbReference type="CDD" id="cd15482">
    <property type="entry name" value="Sialidase_non-viral"/>
    <property type="match status" value="1"/>
</dbReference>
<dbReference type="InterPro" id="IPR036278">
    <property type="entry name" value="Sialidase_sf"/>
</dbReference>
<dbReference type="AlphaFoldDB" id="A0A1D1ZRK6"/>
<gene>
    <name evidence="3" type="ORF">g.26690</name>
</gene>
<dbReference type="EMBL" id="GDKF01009020">
    <property type="protein sequence ID" value="JAT69602.1"/>
    <property type="molecule type" value="Transcribed_RNA"/>
</dbReference>
<evidence type="ECO:0000256" key="1">
    <source>
        <dbReference type="SAM" id="MobiDB-lite"/>
    </source>
</evidence>
<feature type="compositionally biased region" description="Polar residues" evidence="1">
    <location>
        <begin position="425"/>
        <end position="445"/>
    </location>
</feature>
<evidence type="ECO:0008006" key="4">
    <source>
        <dbReference type="Google" id="ProtNLM"/>
    </source>
</evidence>
<accession>A0A1D1ZRK6</accession>
<protein>
    <recommendedName>
        <fullName evidence="4">Exo-alpha-sialidase</fullName>
    </recommendedName>
</protein>
<proteinExistence type="predicted"/>
<feature type="region of interest" description="Disordered" evidence="1">
    <location>
        <begin position="412"/>
        <end position="445"/>
    </location>
</feature>
<dbReference type="SUPFAM" id="SSF50939">
    <property type="entry name" value="Sialidases"/>
    <property type="match status" value="1"/>
</dbReference>
<dbReference type="Gene3D" id="2.120.10.10">
    <property type="match status" value="1"/>
</dbReference>
<organism evidence="3">
    <name type="scientific">Auxenochlorella protothecoides</name>
    <name type="common">Green microalga</name>
    <name type="synonym">Chlorella protothecoides</name>
    <dbReference type="NCBI Taxonomy" id="3075"/>
    <lineage>
        <taxon>Eukaryota</taxon>
        <taxon>Viridiplantae</taxon>
        <taxon>Chlorophyta</taxon>
        <taxon>core chlorophytes</taxon>
        <taxon>Trebouxiophyceae</taxon>
        <taxon>Chlorellales</taxon>
        <taxon>Chlorellaceae</taxon>
        <taxon>Auxenochlorella</taxon>
    </lineage>
</organism>
<keyword evidence="2" id="KW-0732">Signal</keyword>
<name>A0A1D1ZRK6_AUXPR</name>